<dbReference type="InterPro" id="IPR051784">
    <property type="entry name" value="Nod_factor_ABC_transporter"/>
</dbReference>
<evidence type="ECO:0000259" key="7">
    <source>
        <dbReference type="PROSITE" id="PS51012"/>
    </source>
</evidence>
<keyword evidence="2 6" id="KW-0812">Transmembrane</keyword>
<dbReference type="PANTHER" id="PTHR43229">
    <property type="entry name" value="NODULATION PROTEIN J"/>
    <property type="match status" value="1"/>
</dbReference>
<name>A0ABP8AVI9_9ACTN</name>
<feature type="transmembrane region" description="Helical" evidence="6">
    <location>
        <begin position="142"/>
        <end position="163"/>
    </location>
</feature>
<accession>A0ABP8AVI9</accession>
<feature type="transmembrane region" description="Helical" evidence="6">
    <location>
        <begin position="58"/>
        <end position="84"/>
    </location>
</feature>
<evidence type="ECO:0000256" key="5">
    <source>
        <dbReference type="ARBA" id="ARBA00023251"/>
    </source>
</evidence>
<organism evidence="8 9">
    <name type="scientific">Streptosporangium oxazolinicum</name>
    <dbReference type="NCBI Taxonomy" id="909287"/>
    <lineage>
        <taxon>Bacteria</taxon>
        <taxon>Bacillati</taxon>
        <taxon>Actinomycetota</taxon>
        <taxon>Actinomycetes</taxon>
        <taxon>Streptosporangiales</taxon>
        <taxon>Streptosporangiaceae</taxon>
        <taxon>Streptosporangium</taxon>
    </lineage>
</organism>
<evidence type="ECO:0000256" key="6">
    <source>
        <dbReference type="RuleBase" id="RU361157"/>
    </source>
</evidence>
<evidence type="ECO:0000313" key="9">
    <source>
        <dbReference type="Proteomes" id="UP001501251"/>
    </source>
</evidence>
<protein>
    <recommendedName>
        <fullName evidence="6">Transport permease protein</fullName>
    </recommendedName>
</protein>
<evidence type="ECO:0000256" key="2">
    <source>
        <dbReference type="ARBA" id="ARBA00022692"/>
    </source>
</evidence>
<keyword evidence="5" id="KW-0046">Antibiotic resistance</keyword>
<keyword evidence="3 6" id="KW-1133">Transmembrane helix</keyword>
<feature type="transmembrane region" description="Helical" evidence="6">
    <location>
        <begin position="27"/>
        <end position="46"/>
    </location>
</feature>
<keyword evidence="6" id="KW-0813">Transport</keyword>
<reference evidence="9" key="1">
    <citation type="journal article" date="2019" name="Int. J. Syst. Evol. Microbiol.">
        <title>The Global Catalogue of Microorganisms (GCM) 10K type strain sequencing project: providing services to taxonomists for standard genome sequencing and annotation.</title>
        <authorList>
            <consortium name="The Broad Institute Genomics Platform"/>
            <consortium name="The Broad Institute Genome Sequencing Center for Infectious Disease"/>
            <person name="Wu L."/>
            <person name="Ma J."/>
        </authorList>
    </citation>
    <scope>NUCLEOTIDE SEQUENCE [LARGE SCALE GENOMIC DNA]</scope>
    <source>
        <strain evidence="9">JCM 17388</strain>
    </source>
</reference>
<dbReference type="Pfam" id="PF01061">
    <property type="entry name" value="ABC2_membrane"/>
    <property type="match status" value="1"/>
</dbReference>
<comment type="caution">
    <text evidence="8">The sequence shown here is derived from an EMBL/GenBank/DDBJ whole genome shotgun (WGS) entry which is preliminary data.</text>
</comment>
<dbReference type="InterPro" id="IPR047817">
    <property type="entry name" value="ABC2_TM_bact-type"/>
</dbReference>
<dbReference type="PIRSF" id="PIRSF006648">
    <property type="entry name" value="DrrB"/>
    <property type="match status" value="1"/>
</dbReference>
<keyword evidence="4 6" id="KW-0472">Membrane</keyword>
<comment type="subcellular location">
    <subcellularLocation>
        <location evidence="6">Cell membrane</location>
        <topology evidence="6">Multi-pass membrane protein</topology>
    </subcellularLocation>
    <subcellularLocation>
        <location evidence="1">Membrane</location>
        <topology evidence="1">Multi-pass membrane protein</topology>
    </subcellularLocation>
</comment>
<feature type="transmembrane region" description="Helical" evidence="6">
    <location>
        <begin position="234"/>
        <end position="252"/>
    </location>
</feature>
<evidence type="ECO:0000313" key="8">
    <source>
        <dbReference type="EMBL" id="GAA4191105.1"/>
    </source>
</evidence>
<sequence>MNVRALRIGLRRGWTEHLHLIKDRKELITTLIGTVGTFALLTLFIGDGSVKGTNASQGTFMMIGFLAFTVFSNGLMTLPMAIAADREEGTLLRLRTVPGGILAYLTGRGVTIMCQIAVQSVLIVGTGVALGGVTLPRDWTTLVWVTALGTVAVVPLGAAIGCLTPGPKAAAGMLGLPTMILMITSGVMVPVTYMPGFVQWISQAFPLYWHGLGLRAAFMPDSVLAVEIGGSWRLPWVAAALAVWTVVGMLLAPKLIRRVTRRESGSRLAERRLAAQGS</sequence>
<dbReference type="EMBL" id="BAABAQ010000004">
    <property type="protein sequence ID" value="GAA4191105.1"/>
    <property type="molecule type" value="Genomic_DNA"/>
</dbReference>
<dbReference type="Proteomes" id="UP001501251">
    <property type="component" value="Unassembled WGS sequence"/>
</dbReference>
<dbReference type="PROSITE" id="PS51012">
    <property type="entry name" value="ABC_TM2"/>
    <property type="match status" value="1"/>
</dbReference>
<keyword evidence="6" id="KW-1003">Cell membrane</keyword>
<evidence type="ECO:0000256" key="1">
    <source>
        <dbReference type="ARBA" id="ARBA00004141"/>
    </source>
</evidence>
<evidence type="ECO:0000256" key="4">
    <source>
        <dbReference type="ARBA" id="ARBA00023136"/>
    </source>
</evidence>
<proteinExistence type="inferred from homology"/>
<keyword evidence="9" id="KW-1185">Reference proteome</keyword>
<dbReference type="InterPro" id="IPR013525">
    <property type="entry name" value="ABC2_TM"/>
</dbReference>
<dbReference type="RefSeq" id="WP_344918491.1">
    <property type="nucleotide sequence ID" value="NZ_BAABAQ010000004.1"/>
</dbReference>
<dbReference type="PANTHER" id="PTHR43229:SF2">
    <property type="entry name" value="NODULATION PROTEIN J"/>
    <property type="match status" value="1"/>
</dbReference>
<feature type="transmembrane region" description="Helical" evidence="6">
    <location>
        <begin position="170"/>
        <end position="193"/>
    </location>
</feature>
<feature type="transmembrane region" description="Helical" evidence="6">
    <location>
        <begin position="105"/>
        <end position="130"/>
    </location>
</feature>
<dbReference type="InterPro" id="IPR000412">
    <property type="entry name" value="ABC_2_transport"/>
</dbReference>
<feature type="domain" description="ABC transmembrane type-2" evidence="7">
    <location>
        <begin position="25"/>
        <end position="259"/>
    </location>
</feature>
<gene>
    <name evidence="8" type="ORF">GCM10022252_30450</name>
</gene>
<evidence type="ECO:0000256" key="3">
    <source>
        <dbReference type="ARBA" id="ARBA00022989"/>
    </source>
</evidence>
<comment type="similarity">
    <text evidence="6">Belongs to the ABC-2 integral membrane protein family.</text>
</comment>